<keyword evidence="6 7" id="KW-0472">Membrane</keyword>
<comment type="caution">
    <text evidence="8">The sequence shown here is derived from an EMBL/GenBank/DDBJ whole genome shotgun (WGS) entry which is preliminary data.</text>
</comment>
<keyword evidence="3 7" id="KW-1003">Cell membrane</keyword>
<dbReference type="Pfam" id="PF00771">
    <property type="entry name" value="FHIPEP"/>
    <property type="match status" value="1"/>
</dbReference>
<feature type="transmembrane region" description="Helical" evidence="7">
    <location>
        <begin position="202"/>
        <end position="223"/>
    </location>
</feature>
<organism evidence="8 9">
    <name type="scientific">Rubellimicrobium aerolatum</name>
    <dbReference type="NCBI Taxonomy" id="490979"/>
    <lineage>
        <taxon>Bacteria</taxon>
        <taxon>Pseudomonadati</taxon>
        <taxon>Pseudomonadota</taxon>
        <taxon>Alphaproteobacteria</taxon>
        <taxon>Rhodobacterales</taxon>
        <taxon>Roseobacteraceae</taxon>
        <taxon>Rubellimicrobium</taxon>
    </lineage>
</organism>
<dbReference type="PIRSF" id="PIRSF005419">
    <property type="entry name" value="FlhA"/>
    <property type="match status" value="1"/>
</dbReference>
<evidence type="ECO:0000256" key="4">
    <source>
        <dbReference type="ARBA" id="ARBA00022692"/>
    </source>
</evidence>
<dbReference type="NCBIfam" id="TIGR01398">
    <property type="entry name" value="FlhA"/>
    <property type="match status" value="1"/>
</dbReference>
<dbReference type="PANTHER" id="PTHR30161">
    <property type="entry name" value="FLAGELLAR EXPORT PROTEIN, MEMBRANE FLHA SUBUNIT-RELATED"/>
    <property type="match status" value="1"/>
</dbReference>
<dbReference type="PANTHER" id="PTHR30161:SF1">
    <property type="entry name" value="FLAGELLAR BIOSYNTHESIS PROTEIN FLHA-RELATED"/>
    <property type="match status" value="1"/>
</dbReference>
<dbReference type="InterPro" id="IPR006301">
    <property type="entry name" value="FlhA"/>
</dbReference>
<keyword evidence="8" id="KW-0966">Cell projection</keyword>
<accession>A0ABW0S9U3</accession>
<comment type="similarity">
    <text evidence="2 7">Belongs to the FHIPEP (flagella/HR/invasion proteins export pore) family.</text>
</comment>
<dbReference type="EMBL" id="JBHSNA010000003">
    <property type="protein sequence ID" value="MFC5565692.1"/>
    <property type="molecule type" value="Genomic_DNA"/>
</dbReference>
<feature type="transmembrane region" description="Helical" evidence="7">
    <location>
        <begin position="109"/>
        <end position="132"/>
    </location>
</feature>
<reference evidence="9" key="1">
    <citation type="journal article" date="2019" name="Int. J. Syst. Evol. Microbiol.">
        <title>The Global Catalogue of Microorganisms (GCM) 10K type strain sequencing project: providing services to taxonomists for standard genome sequencing and annotation.</title>
        <authorList>
            <consortium name="The Broad Institute Genomics Platform"/>
            <consortium name="The Broad Institute Genome Sequencing Center for Infectious Disease"/>
            <person name="Wu L."/>
            <person name="Ma J."/>
        </authorList>
    </citation>
    <scope>NUCLEOTIDE SEQUENCE [LARGE SCALE GENOMIC DNA]</scope>
    <source>
        <strain evidence="9">KACC 11588</strain>
    </source>
</reference>
<evidence type="ECO:0000256" key="1">
    <source>
        <dbReference type="ARBA" id="ARBA00004651"/>
    </source>
</evidence>
<name>A0ABW0S9U3_9RHOB</name>
<keyword evidence="9" id="KW-1185">Reference proteome</keyword>
<evidence type="ECO:0000313" key="9">
    <source>
        <dbReference type="Proteomes" id="UP001596056"/>
    </source>
</evidence>
<feature type="transmembrane region" description="Helical" evidence="7">
    <location>
        <begin position="38"/>
        <end position="57"/>
    </location>
</feature>
<dbReference type="Proteomes" id="UP001596056">
    <property type="component" value="Unassembled WGS sequence"/>
</dbReference>
<evidence type="ECO:0000256" key="5">
    <source>
        <dbReference type="ARBA" id="ARBA00022989"/>
    </source>
</evidence>
<dbReference type="Gene3D" id="1.10.8.540">
    <property type="entry name" value="FHIPEP family, domain 3"/>
    <property type="match status" value="1"/>
</dbReference>
<keyword evidence="8" id="KW-0282">Flagellum</keyword>
<dbReference type="RefSeq" id="WP_209838374.1">
    <property type="nucleotide sequence ID" value="NZ_JAGGJP010000003.1"/>
</dbReference>
<keyword evidence="5 7" id="KW-1133">Transmembrane helix</keyword>
<feature type="transmembrane region" description="Helical" evidence="7">
    <location>
        <begin position="69"/>
        <end position="89"/>
    </location>
</feature>
<evidence type="ECO:0000256" key="3">
    <source>
        <dbReference type="ARBA" id="ARBA00022475"/>
    </source>
</evidence>
<feature type="transmembrane region" description="Helical" evidence="7">
    <location>
        <begin position="243"/>
        <end position="261"/>
    </location>
</feature>
<gene>
    <name evidence="7 8" type="primary">flhA</name>
    <name evidence="8" type="ORF">ACFPOC_04575</name>
</gene>
<sequence length="694" mass="73694">MPTITFSSLFQPRILLALGLMAVIIMMVLPMPAWVLDVGLAMSFALAILIFTVTLFIERPLDFSAFPSILLASLMLRLSLNVSSTKLIIGQGHTGTDAAGHVIEGFAMFVMGGQVLLGIVVFLVLLIVNFVVINKGAARMAEVGARFALDAMPGKQLAIDADLAAGAITHAEARARREREAQETTFFGSLDGASKFVKGDAVAGLLITALNLLVGLAMGVFVHGMPIGSALETYAILTVGDGLVSQIPAVIIAVGTALLLARGGSTQTTDAAIMGQLGQHPAAIATVAAVMGVFAVVPGMPFLPFMAGTLILGGVAWRQFRRPAETTPKGEAGASAAPAPKASMGDLLDLDDIHVEFAPDLVDMVLDPATGLDVRIANMRNHVATAFGVLLPEIRLTDNAALPAGTYRVKVQGVEQAKDVLQPGRVLALLSGFDAPDLDGQDVKEPVYGAPARWIGQGEQEAAALAGLTTVWPAEVLATHLLEIIKRNFARLMTLKALRRLLDEMVNLSDPARAEANRKMLDELIPDRVPVDLLLSVLRLLLEERVSIRNLPLILEAVAEARPSMGTAEAIAEHVRQRLGFQLVAELRRADGTIPLVQLAPEWEEIFSTYQIGADRGPSDVALPPEEFNRLAGAVAEKVAQAAEHGTFPALVTSTRRRRFLRTVLAAKGITNPVLSFEEIGIDARPALVGLVPA</sequence>
<keyword evidence="7" id="KW-1006">Bacterial flagellum protein export</keyword>
<protein>
    <recommendedName>
        <fullName evidence="7">Flagellar biosynthesis protein FlhA</fullName>
    </recommendedName>
</protein>
<keyword evidence="8" id="KW-0969">Cilium</keyword>
<keyword evidence="7" id="KW-0813">Transport</keyword>
<feature type="transmembrane region" description="Helical" evidence="7">
    <location>
        <begin position="282"/>
        <end position="303"/>
    </location>
</feature>
<keyword evidence="7" id="KW-0653">Protein transport</keyword>
<evidence type="ECO:0000256" key="2">
    <source>
        <dbReference type="ARBA" id="ARBA00008835"/>
    </source>
</evidence>
<dbReference type="Gene3D" id="3.40.30.60">
    <property type="entry name" value="FHIPEP family, domain 1"/>
    <property type="match status" value="1"/>
</dbReference>
<dbReference type="InterPro" id="IPR001712">
    <property type="entry name" value="T3SS_FHIPEP"/>
</dbReference>
<dbReference type="InterPro" id="IPR042193">
    <property type="entry name" value="FHIPEP_3"/>
</dbReference>
<keyword evidence="7" id="KW-1005">Bacterial flagellum biogenesis</keyword>
<comment type="function">
    <text evidence="7">Required for formation of the rod structure of the flagellar apparatus. Together with FliI and FliH, may constitute the export apparatus of flagellin.</text>
</comment>
<proteinExistence type="inferred from homology"/>
<comment type="subcellular location">
    <subcellularLocation>
        <location evidence="1 7">Cell membrane</location>
        <topology evidence="1 7">Multi-pass membrane protein</topology>
    </subcellularLocation>
</comment>
<feature type="transmembrane region" description="Helical" evidence="7">
    <location>
        <begin position="12"/>
        <end position="32"/>
    </location>
</feature>
<dbReference type="InterPro" id="IPR042196">
    <property type="entry name" value="FHIPEP_4"/>
</dbReference>
<dbReference type="Gene3D" id="3.40.50.12790">
    <property type="entry name" value="FHIPEP family, domain 4"/>
    <property type="match status" value="1"/>
</dbReference>
<keyword evidence="4 7" id="KW-0812">Transmembrane</keyword>
<dbReference type="InterPro" id="IPR042194">
    <property type="entry name" value="FHIPEP_1"/>
</dbReference>
<evidence type="ECO:0000256" key="7">
    <source>
        <dbReference type="RuleBase" id="RU364093"/>
    </source>
</evidence>
<evidence type="ECO:0000256" key="6">
    <source>
        <dbReference type="ARBA" id="ARBA00023136"/>
    </source>
</evidence>
<dbReference type="PRINTS" id="PR00949">
    <property type="entry name" value="TYPE3IMAPROT"/>
</dbReference>
<evidence type="ECO:0000313" key="8">
    <source>
        <dbReference type="EMBL" id="MFC5565692.1"/>
    </source>
</evidence>